<keyword evidence="2 3" id="KW-1015">Disulfide bond</keyword>
<evidence type="ECO:0000259" key="5">
    <source>
        <dbReference type="PROSITE" id="PS50026"/>
    </source>
</evidence>
<feature type="domain" description="Ig-like" evidence="6">
    <location>
        <begin position="1563"/>
        <end position="1653"/>
    </location>
</feature>
<dbReference type="SMART" id="SM00181">
    <property type="entry name" value="EGF"/>
    <property type="match status" value="4"/>
</dbReference>
<feature type="domain" description="Ig-like" evidence="6">
    <location>
        <begin position="1208"/>
        <end position="1298"/>
    </location>
</feature>
<keyword evidence="1 4" id="KW-0732">Signal</keyword>
<dbReference type="GO" id="GO:0007156">
    <property type="term" value="P:homophilic cell adhesion via plasma membrane adhesion molecules"/>
    <property type="evidence" value="ECO:0007669"/>
    <property type="project" value="TreeGrafter"/>
</dbReference>
<feature type="domain" description="EGF-like" evidence="5">
    <location>
        <begin position="1517"/>
        <end position="1556"/>
    </location>
</feature>
<dbReference type="Gene3D" id="2.60.40.10">
    <property type="entry name" value="Immunoglobulins"/>
    <property type="match status" value="13"/>
</dbReference>
<dbReference type="PROSITE" id="PS00652">
    <property type="entry name" value="TNFR_NGFR_1"/>
    <property type="match status" value="1"/>
</dbReference>
<dbReference type="EnsemblMetazoa" id="XM_020002638.1">
    <property type="protein sequence ID" value="XP_019858197.1"/>
    <property type="gene ID" value="LOC109586452"/>
</dbReference>
<dbReference type="PROSITE" id="PS00022">
    <property type="entry name" value="EGF_1"/>
    <property type="match status" value="1"/>
</dbReference>
<dbReference type="InterPro" id="IPR001368">
    <property type="entry name" value="TNFR/NGFR_Cys_rich_reg"/>
</dbReference>
<dbReference type="GO" id="GO:0005886">
    <property type="term" value="C:plasma membrane"/>
    <property type="evidence" value="ECO:0007669"/>
    <property type="project" value="TreeGrafter"/>
</dbReference>
<keyword evidence="8" id="KW-1185">Reference proteome</keyword>
<evidence type="ECO:0000259" key="6">
    <source>
        <dbReference type="PROSITE" id="PS50835"/>
    </source>
</evidence>
<evidence type="ECO:0000313" key="8">
    <source>
        <dbReference type="Proteomes" id="UP000007879"/>
    </source>
</evidence>
<feature type="domain" description="Ig-like" evidence="6">
    <location>
        <begin position="692"/>
        <end position="784"/>
    </location>
</feature>
<feature type="domain" description="Ig-like" evidence="6">
    <location>
        <begin position="947"/>
        <end position="1040"/>
    </location>
</feature>
<proteinExistence type="predicted"/>
<feature type="domain" description="EGF-like" evidence="5">
    <location>
        <begin position="457"/>
        <end position="496"/>
    </location>
</feature>
<dbReference type="InterPro" id="IPR013098">
    <property type="entry name" value="Ig_I-set"/>
</dbReference>
<organism evidence="7 8">
    <name type="scientific">Amphimedon queenslandica</name>
    <name type="common">Sponge</name>
    <dbReference type="NCBI Taxonomy" id="400682"/>
    <lineage>
        <taxon>Eukaryota</taxon>
        <taxon>Metazoa</taxon>
        <taxon>Porifera</taxon>
        <taxon>Demospongiae</taxon>
        <taxon>Heteroscleromorpha</taxon>
        <taxon>Haplosclerida</taxon>
        <taxon>Niphatidae</taxon>
        <taxon>Amphimedon</taxon>
    </lineage>
</organism>
<dbReference type="SUPFAM" id="SSF48726">
    <property type="entry name" value="Immunoglobulin"/>
    <property type="match status" value="11"/>
</dbReference>
<dbReference type="InterPro" id="IPR036179">
    <property type="entry name" value="Ig-like_dom_sf"/>
</dbReference>
<protein>
    <submittedName>
        <fullName evidence="7">Uncharacterized protein</fullName>
    </submittedName>
</protein>
<feature type="disulfide bond" evidence="3">
    <location>
        <begin position="1526"/>
        <end position="1543"/>
    </location>
</feature>
<sequence>MFFAMLLCLTYSLHFSIQSPILSPFSTTQRENEDKNSSTNSDDWSTAASTHVVGILPMLSTESISLVITTPETETVSFTVSSLTQTIAKGSVTAGTPTTISDILVLYISKLHSFTGCFLLCEVNYALDAATCTCVLQNTCQGNNCTESSFAAPNISALVSYVAVLNGSSVTLRCVLHHAGNPGATIQWTFDRSVITNDSLFLISEGSTRLDITNITTSYSGAYHCNASNVAGASVATINVDVQEPPYFIATPPHNVSVRYDNAITLNCSSGGVPLPNITWFKDGIVIPTDQYTSSNQSDTLITMLTVVGSLTSHGYYTCQAVNDLVERRIINTSVNATVFEPISYVGSTSNVTLNQSDTFSVICSFSGFPLPVVSWYFLNNFTYLSNNSRVSITTSSEEIIVTSTLTIRNVDKSTDEGIYHCIGSSSYTAYISLCIVCNNSCEAGYTLNTTICTCSLSNICELSPCQNGGSCTLVSAPSNYTCDCTDTDYVGINCTEFNYIVPNISVPVSYIALLAGSSVSLRCVLNEVGNPKATIQWTFAGSVITNNSLFLITEGSTRLDITNITTSYSGAYHCNASNVAGSSVARINVDVQEPSFFIVTPLHNVSVRYNDSITLNCSSGGVPLPNITWFKDGIVIPTDQYTSSNQSDTLITMLTIVGSLTSHGYYTCQAVNDLVERRVINTTVNLTVFEPLSYVRTDPPSSSITLNQSDTFTADCSFSGLPLPVVSWYFLNNFLSNIGRVSITTDTQEITVTSTLRIRNVKKSTDEGVYHCIGIQASTYNVSKSLYIVCNNSCEVGYTLNTTTCTCSLSNICLLSPCQNGGSCTLVSAPSNYTCDCGSDYVGFNCTDFNYIVPNISVPVSYVALLAGSSVTLRCVLNEVGNPKATIQWTFAGSVITNNSLFLITEGSTRLNITSITTSYSGAYNCNASNVAGASVATINVDVQEPSYFIVTPPHNVSVRYNNSITLNCSSGGVPLPNITWFKDSIVIPIDQYTSSNQSDTLITMLTVVGSLTSHGYYTCQAVNDLVERRVINTTVNVSVFEPLSYVGIDPPSSSITLNQSDTFTANCSFSGLPLPVVSWYFLNKFLSNIGKVSITTDTQDITVTSTLRIRNVKKSTDEGVYHCIGIEASTYNVSKSLYIVCNNSCKAGYTLNTTTCTCSLSNICELSPCQNGGRCTLVSAPSIYTCDCTGTDYVGINCTEFNYIVPYISVPVSYVALLAGSSVTLRCVLNEVGNPKATIQWTFARSVITNNSLFLINEGSTRLAITNITTSYSGAYHCNASNVAGTSVATINVDVQEPPYFIATPPHNVSVRYNNAITLNCSSGGVPLSNITWLKDGIVIPTDQYTSSNQSDTLITMLTVVGSLTSHGYYTCQAFNDLVESRIINTSVNVTVFEPLSYVGSVPPSVNVTLNQSGTFTAYCRFSGLPLPVVSWYFLNTFLTNNSRVSIITYSEDITVTSTLILRNISKSTHEGVYNCTGFQSYTNLYRVYKYLNIVCNNSCEAGYTLNTTTCTCSLSNLCELSPCQNGGSCTLVSAPSNYTCDCTGTDYQGINCTDFNYIVPNVSVPVLYVAVLSGSSVTLRCVLNEVGNPKATIQWTFAASVITNNSLFLITEGSTRLDITNITTFYSGAYHCNASNVAGASVATISVDVQGLY</sequence>
<dbReference type="Gene3D" id="2.10.25.10">
    <property type="entry name" value="Laminin"/>
    <property type="match status" value="4"/>
</dbReference>
<feature type="domain" description="Ig-like" evidence="6">
    <location>
        <begin position="1405"/>
        <end position="1479"/>
    </location>
</feature>
<feature type="domain" description="Ig-like" evidence="6">
    <location>
        <begin position="246"/>
        <end position="338"/>
    </location>
</feature>
<dbReference type="InterPro" id="IPR050958">
    <property type="entry name" value="Cell_Adh-Cytoskel_Orgn"/>
</dbReference>
<feature type="disulfide bond" evidence="3">
    <location>
        <begin position="819"/>
        <end position="836"/>
    </location>
</feature>
<feature type="domain" description="Ig-like" evidence="6">
    <location>
        <begin position="595"/>
        <end position="688"/>
    </location>
</feature>
<dbReference type="PANTHER" id="PTHR45080:SF8">
    <property type="entry name" value="IG-LIKE DOMAIN-CONTAINING PROTEIN"/>
    <property type="match status" value="1"/>
</dbReference>
<dbReference type="InterPro" id="IPR003598">
    <property type="entry name" value="Ig_sub2"/>
</dbReference>
<dbReference type="PROSITE" id="PS50835">
    <property type="entry name" value="IG_LIKE"/>
    <property type="match status" value="13"/>
</dbReference>
<dbReference type="InterPro" id="IPR007110">
    <property type="entry name" value="Ig-like_dom"/>
</dbReference>
<dbReference type="Pfam" id="PF13927">
    <property type="entry name" value="Ig_3"/>
    <property type="match status" value="11"/>
</dbReference>
<evidence type="ECO:0000313" key="7">
    <source>
        <dbReference type="EnsemblMetazoa" id="XP_019858197.1"/>
    </source>
</evidence>
<evidence type="ECO:0000256" key="3">
    <source>
        <dbReference type="PROSITE-ProRule" id="PRU00076"/>
    </source>
</evidence>
<feature type="disulfide bond" evidence="3">
    <location>
        <begin position="1171"/>
        <end position="1188"/>
    </location>
</feature>
<dbReference type="Proteomes" id="UP000007879">
    <property type="component" value="Unassembled WGS sequence"/>
</dbReference>
<dbReference type="RefSeq" id="XP_019858197.1">
    <property type="nucleotide sequence ID" value="XM_020002638.1"/>
</dbReference>
<name>A0AAN0JN35_AMPQE</name>
<feature type="domain" description="Ig-like" evidence="6">
    <location>
        <begin position="503"/>
        <end position="593"/>
    </location>
</feature>
<reference evidence="7" key="2">
    <citation type="submission" date="2024-06" db="UniProtKB">
        <authorList>
            <consortium name="EnsemblMetazoa"/>
        </authorList>
    </citation>
    <scope>IDENTIFICATION</scope>
</reference>
<dbReference type="SMART" id="SM00409">
    <property type="entry name" value="IG"/>
    <property type="match status" value="13"/>
</dbReference>
<feature type="disulfide bond" evidence="3">
    <location>
        <begin position="466"/>
        <end position="483"/>
    </location>
</feature>
<reference evidence="8" key="1">
    <citation type="journal article" date="2010" name="Nature">
        <title>The Amphimedon queenslandica genome and the evolution of animal complexity.</title>
        <authorList>
            <person name="Srivastava M."/>
            <person name="Simakov O."/>
            <person name="Chapman J."/>
            <person name="Fahey B."/>
            <person name="Gauthier M.E."/>
            <person name="Mitros T."/>
            <person name="Richards G.S."/>
            <person name="Conaco C."/>
            <person name="Dacre M."/>
            <person name="Hellsten U."/>
            <person name="Larroux C."/>
            <person name="Putnam N.H."/>
            <person name="Stanke M."/>
            <person name="Adamska M."/>
            <person name="Darling A."/>
            <person name="Degnan S.M."/>
            <person name="Oakley T.H."/>
            <person name="Plachetzki D.C."/>
            <person name="Zhai Y."/>
            <person name="Adamski M."/>
            <person name="Calcino A."/>
            <person name="Cummins S.F."/>
            <person name="Goodstein D.M."/>
            <person name="Harris C."/>
            <person name="Jackson D.J."/>
            <person name="Leys S.P."/>
            <person name="Shu S."/>
            <person name="Woodcroft B.J."/>
            <person name="Vervoort M."/>
            <person name="Kosik K.S."/>
            <person name="Manning G."/>
            <person name="Degnan B.M."/>
            <person name="Rokhsar D.S."/>
        </authorList>
    </citation>
    <scope>NUCLEOTIDE SEQUENCE [LARGE SCALE GENOMIC DNA]</scope>
</reference>
<feature type="domain" description="EGF-like" evidence="5">
    <location>
        <begin position="1162"/>
        <end position="1201"/>
    </location>
</feature>
<dbReference type="PANTHER" id="PTHR45080">
    <property type="entry name" value="CONTACTIN 5"/>
    <property type="match status" value="1"/>
</dbReference>
<keyword evidence="3" id="KW-0245">EGF-like domain</keyword>
<feature type="domain" description="Ig-like" evidence="6">
    <location>
        <begin position="342"/>
        <end position="433"/>
    </location>
</feature>
<dbReference type="Pfam" id="PF07679">
    <property type="entry name" value="I-set"/>
    <property type="match status" value="1"/>
</dbReference>
<comment type="caution">
    <text evidence="3">Lacks conserved residue(s) required for the propagation of feature annotation.</text>
</comment>
<feature type="chain" id="PRO_5042972529" evidence="4">
    <location>
        <begin position="19"/>
        <end position="1656"/>
    </location>
</feature>
<dbReference type="CDD" id="cd00054">
    <property type="entry name" value="EGF_CA"/>
    <property type="match status" value="1"/>
</dbReference>
<feature type="domain" description="Ig-like" evidence="6">
    <location>
        <begin position="855"/>
        <end position="943"/>
    </location>
</feature>
<accession>A0AAN0JN35</accession>
<evidence type="ECO:0000256" key="4">
    <source>
        <dbReference type="SAM" id="SignalP"/>
    </source>
</evidence>
<feature type="disulfide bond" evidence="3">
    <location>
        <begin position="838"/>
        <end position="847"/>
    </location>
</feature>
<feature type="signal peptide" evidence="4">
    <location>
        <begin position="1"/>
        <end position="18"/>
    </location>
</feature>
<dbReference type="InterPro" id="IPR003599">
    <property type="entry name" value="Ig_sub"/>
</dbReference>
<evidence type="ECO:0000256" key="1">
    <source>
        <dbReference type="ARBA" id="ARBA00022729"/>
    </source>
</evidence>
<feature type="domain" description="Ig-like" evidence="6">
    <location>
        <begin position="1301"/>
        <end position="1393"/>
    </location>
</feature>
<dbReference type="InterPro" id="IPR013783">
    <property type="entry name" value="Ig-like_fold"/>
</dbReference>
<dbReference type="GeneID" id="109586452"/>
<dbReference type="PROSITE" id="PS50026">
    <property type="entry name" value="EGF_3"/>
    <property type="match status" value="4"/>
</dbReference>
<feature type="domain" description="Ig-like" evidence="6">
    <location>
        <begin position="153"/>
        <end position="241"/>
    </location>
</feature>
<dbReference type="KEGG" id="aqu:109586452"/>
<dbReference type="InterPro" id="IPR000742">
    <property type="entry name" value="EGF"/>
</dbReference>
<dbReference type="SMART" id="SM00408">
    <property type="entry name" value="IGc2"/>
    <property type="match status" value="13"/>
</dbReference>
<feature type="domain" description="Ig-like" evidence="6">
    <location>
        <begin position="1052"/>
        <end position="1136"/>
    </location>
</feature>
<evidence type="ECO:0000256" key="2">
    <source>
        <dbReference type="ARBA" id="ARBA00023157"/>
    </source>
</evidence>
<dbReference type="SUPFAM" id="SSF57196">
    <property type="entry name" value="EGF/Laminin"/>
    <property type="match status" value="2"/>
</dbReference>
<feature type="domain" description="EGF-like" evidence="5">
    <location>
        <begin position="810"/>
        <end position="848"/>
    </location>
</feature>